<organism evidence="1 2">
    <name type="scientific">Sorangium cellulosum</name>
    <name type="common">Polyangium cellulosum</name>
    <dbReference type="NCBI Taxonomy" id="56"/>
    <lineage>
        <taxon>Bacteria</taxon>
        <taxon>Pseudomonadati</taxon>
        <taxon>Myxococcota</taxon>
        <taxon>Polyangia</taxon>
        <taxon>Polyangiales</taxon>
        <taxon>Polyangiaceae</taxon>
        <taxon>Sorangium</taxon>
    </lineage>
</organism>
<protein>
    <recommendedName>
        <fullName evidence="3">Type I restriction enzyme R protein N-terminal domain-containing protein</fullName>
    </recommendedName>
</protein>
<dbReference type="AlphaFoldDB" id="A0A150TF92"/>
<evidence type="ECO:0008006" key="3">
    <source>
        <dbReference type="Google" id="ProtNLM"/>
    </source>
</evidence>
<dbReference type="Proteomes" id="UP000075502">
    <property type="component" value="Unassembled WGS sequence"/>
</dbReference>
<evidence type="ECO:0000313" key="2">
    <source>
        <dbReference type="Proteomes" id="UP000075502"/>
    </source>
</evidence>
<accession>A0A150TF92</accession>
<evidence type="ECO:0000313" key="1">
    <source>
        <dbReference type="EMBL" id="KYG03302.1"/>
    </source>
</evidence>
<comment type="caution">
    <text evidence="1">The sequence shown here is derived from an EMBL/GenBank/DDBJ whole genome shotgun (WGS) entry which is preliminary data.</text>
</comment>
<gene>
    <name evidence="1" type="ORF">BE21_52405</name>
</gene>
<proteinExistence type="predicted"/>
<sequence>MFDAQGAPIIAGEVKSRPQDRRREIQELQEMARAAGFHYALFVDLKSVQLFDLSKAPDAPPILELPTRALLDAYASGIGEEKVLGQYLQRIVDTWFRNLLFPIPDYPRPPGVERLRELGLLSRIDGGEARVALGDYF</sequence>
<reference evidence="1 2" key="1">
    <citation type="submission" date="2014-02" db="EMBL/GenBank/DDBJ databases">
        <title>The small core and large imbalanced accessory genome model reveals a collaborative survival strategy of Sorangium cellulosum strains in nature.</title>
        <authorList>
            <person name="Han K."/>
            <person name="Peng R."/>
            <person name="Blom J."/>
            <person name="Li Y.-Z."/>
        </authorList>
    </citation>
    <scope>NUCLEOTIDE SEQUENCE [LARGE SCALE GENOMIC DNA]</scope>
    <source>
        <strain evidence="1 2">So0007-03</strain>
    </source>
</reference>
<dbReference type="EMBL" id="JEME01002747">
    <property type="protein sequence ID" value="KYG03302.1"/>
    <property type="molecule type" value="Genomic_DNA"/>
</dbReference>
<name>A0A150TF92_SORCE</name>